<dbReference type="AlphaFoldDB" id="A0AAD9PWN0"/>
<gene>
    <name evidence="1" type="ORF">P5673_029472</name>
</gene>
<dbReference type="EMBL" id="JARQWQ010000117">
    <property type="protein sequence ID" value="KAK2550015.1"/>
    <property type="molecule type" value="Genomic_DNA"/>
</dbReference>
<reference evidence="1" key="2">
    <citation type="journal article" date="2023" name="Science">
        <title>Genomic signatures of disease resistance in endangered staghorn corals.</title>
        <authorList>
            <person name="Vollmer S.V."/>
            <person name="Selwyn J.D."/>
            <person name="Despard B.A."/>
            <person name="Roesel C.L."/>
        </authorList>
    </citation>
    <scope>NUCLEOTIDE SEQUENCE</scope>
    <source>
        <strain evidence="1">K2</strain>
    </source>
</reference>
<sequence>MHKRDSVAIPKPSLQNGCAGPFLRNMSRSCTTIVASQAYTVSAEILNEAGWKGTGYMSAGVSKFVESKRCPNGPPKGGEWFPFSVIVNGQYATVYRSGVLVTTFKTHFSSRRARGGVFIFHGYKNVILFRKFKTAPKHFFSKRCKEVVEFPAGYVKMDAGIGTWPKDAFCQVAFGSDGRFASYELTVDLYNFIGRDKANLGHPGVFSNAEDEDNYDFVYLDDTLVTSFNPRYPIKRRGGVVVANGYKNVIYFRNFKIL</sequence>
<protein>
    <submittedName>
        <fullName evidence="1">Skeletal organic matrix protein 7</fullName>
    </submittedName>
</protein>
<accession>A0AAD9PWN0</accession>
<name>A0AAD9PWN0_ACRCE</name>
<evidence type="ECO:0000313" key="2">
    <source>
        <dbReference type="Proteomes" id="UP001249851"/>
    </source>
</evidence>
<evidence type="ECO:0000313" key="1">
    <source>
        <dbReference type="EMBL" id="KAK2550015.1"/>
    </source>
</evidence>
<comment type="caution">
    <text evidence="1">The sequence shown here is derived from an EMBL/GenBank/DDBJ whole genome shotgun (WGS) entry which is preliminary data.</text>
</comment>
<reference evidence="1" key="1">
    <citation type="journal article" date="2023" name="G3 (Bethesda)">
        <title>Whole genome assembly and annotation of the endangered Caribbean coral Acropora cervicornis.</title>
        <authorList>
            <person name="Selwyn J.D."/>
            <person name="Vollmer S.V."/>
        </authorList>
    </citation>
    <scope>NUCLEOTIDE SEQUENCE</scope>
    <source>
        <strain evidence="1">K2</strain>
    </source>
</reference>
<organism evidence="1 2">
    <name type="scientific">Acropora cervicornis</name>
    <name type="common">Staghorn coral</name>
    <dbReference type="NCBI Taxonomy" id="6130"/>
    <lineage>
        <taxon>Eukaryota</taxon>
        <taxon>Metazoa</taxon>
        <taxon>Cnidaria</taxon>
        <taxon>Anthozoa</taxon>
        <taxon>Hexacorallia</taxon>
        <taxon>Scleractinia</taxon>
        <taxon>Astrocoeniina</taxon>
        <taxon>Acroporidae</taxon>
        <taxon>Acropora</taxon>
    </lineage>
</organism>
<keyword evidence="2" id="KW-1185">Reference proteome</keyword>
<proteinExistence type="predicted"/>
<dbReference type="Proteomes" id="UP001249851">
    <property type="component" value="Unassembled WGS sequence"/>
</dbReference>